<sequence length="593" mass="64646">MPGSPMPGSYQFRGSPGRRRSKKAFAYAMLTQWFFILLFIGAMYAVLGSYTRETVLSRSDKRIFNTLVTGVAIALALMTISYMNGLVIELRWWMLSRRYRSRRKVESILHAHSLRRAIALAFTSKRVSIHFYAVGWILLLLASQAGLASLNLCFVLETNEVFALLLPGNVSIPDLRNIHTNRVVHTSKSVAAQQYTANQFGTIALAFPQAGLAELPAPGTLFYSDDPLVFCDDEGSMCRYQFHEINTASENQKDRIPIEAATDRSVITSAECRSYPVIQGGNGTSLDLLVDLRNGEGDKQNVTIPFAGGPDQTTFMTDTSGTGAPARNGSASACGPRCVSIAAFEATSTGQAWFYDCTVTVGQVSNTKRPEHELGLNLTRMAAAGIALQGYASTLTANGGNASNTDLRDQAMIYPSESWWGTPVNGSTQGMAYLLARFSIGVVAIAAENNDRSVVWGEAPNIGIRVKMEHWPIVHVILILTAVLLLLLGCATAYLGNLVVVPAPGPVAEAQVLKAMMASERGGRFKKGDCGRRGVAHEGRKTVWIYRDQLVGGGVYDLYMEETEVAVTTQQPKEKFGWFKRRKGTPEEAQSQA</sequence>
<keyword evidence="1" id="KW-0472">Membrane</keyword>
<comment type="caution">
    <text evidence="2">The sequence shown here is derived from an EMBL/GenBank/DDBJ whole genome shotgun (WGS) entry which is preliminary data.</text>
</comment>
<proteinExistence type="predicted"/>
<keyword evidence="1" id="KW-0812">Transmembrane</keyword>
<gene>
    <name evidence="2" type="ORF">F5X68DRAFT_266834</name>
</gene>
<evidence type="ECO:0000313" key="3">
    <source>
        <dbReference type="Proteomes" id="UP000770015"/>
    </source>
</evidence>
<keyword evidence="1" id="KW-1133">Transmembrane helix</keyword>
<protein>
    <submittedName>
        <fullName evidence="2">Uncharacterized protein</fullName>
    </submittedName>
</protein>
<dbReference type="OrthoDB" id="3596604at2759"/>
<evidence type="ECO:0000256" key="1">
    <source>
        <dbReference type="SAM" id="Phobius"/>
    </source>
</evidence>
<dbReference type="Proteomes" id="UP000770015">
    <property type="component" value="Unassembled WGS sequence"/>
</dbReference>
<organism evidence="2 3">
    <name type="scientific">Plectosphaerella plurivora</name>
    <dbReference type="NCBI Taxonomy" id="936078"/>
    <lineage>
        <taxon>Eukaryota</taxon>
        <taxon>Fungi</taxon>
        <taxon>Dikarya</taxon>
        <taxon>Ascomycota</taxon>
        <taxon>Pezizomycotina</taxon>
        <taxon>Sordariomycetes</taxon>
        <taxon>Hypocreomycetidae</taxon>
        <taxon>Glomerellales</taxon>
        <taxon>Plectosphaerellaceae</taxon>
        <taxon>Plectosphaerella</taxon>
    </lineage>
</organism>
<dbReference type="AlphaFoldDB" id="A0A9P9ACG9"/>
<keyword evidence="3" id="KW-1185">Reference proteome</keyword>
<dbReference type="EMBL" id="JAGSXJ010000002">
    <property type="protein sequence ID" value="KAH6695385.1"/>
    <property type="molecule type" value="Genomic_DNA"/>
</dbReference>
<feature type="transmembrane region" description="Helical" evidence="1">
    <location>
        <begin position="24"/>
        <end position="47"/>
    </location>
</feature>
<feature type="transmembrane region" description="Helical" evidence="1">
    <location>
        <begin position="67"/>
        <end position="94"/>
    </location>
</feature>
<feature type="transmembrane region" description="Helical" evidence="1">
    <location>
        <begin position="473"/>
        <end position="495"/>
    </location>
</feature>
<evidence type="ECO:0000313" key="2">
    <source>
        <dbReference type="EMBL" id="KAH6695385.1"/>
    </source>
</evidence>
<reference evidence="2" key="1">
    <citation type="journal article" date="2021" name="Nat. Commun.">
        <title>Genetic determinants of endophytism in the Arabidopsis root mycobiome.</title>
        <authorList>
            <person name="Mesny F."/>
            <person name="Miyauchi S."/>
            <person name="Thiergart T."/>
            <person name="Pickel B."/>
            <person name="Atanasova L."/>
            <person name="Karlsson M."/>
            <person name="Huettel B."/>
            <person name="Barry K.W."/>
            <person name="Haridas S."/>
            <person name="Chen C."/>
            <person name="Bauer D."/>
            <person name="Andreopoulos W."/>
            <person name="Pangilinan J."/>
            <person name="LaButti K."/>
            <person name="Riley R."/>
            <person name="Lipzen A."/>
            <person name="Clum A."/>
            <person name="Drula E."/>
            <person name="Henrissat B."/>
            <person name="Kohler A."/>
            <person name="Grigoriev I.V."/>
            <person name="Martin F.M."/>
            <person name="Hacquard S."/>
        </authorList>
    </citation>
    <scope>NUCLEOTIDE SEQUENCE</scope>
    <source>
        <strain evidence="2">MPI-SDFR-AT-0117</strain>
    </source>
</reference>
<accession>A0A9P9ACG9</accession>
<name>A0A9P9ACG9_9PEZI</name>